<dbReference type="Gene3D" id="3.40.30.10">
    <property type="entry name" value="Glutaredoxin"/>
    <property type="match status" value="1"/>
</dbReference>
<proteinExistence type="predicted"/>
<evidence type="ECO:0000313" key="3">
    <source>
        <dbReference type="EMBL" id="MBB2147928.1"/>
    </source>
</evidence>
<keyword evidence="1" id="KW-0732">Signal</keyword>
<dbReference type="InterPro" id="IPR036249">
    <property type="entry name" value="Thioredoxin-like_sf"/>
</dbReference>
<dbReference type="Pfam" id="PF08534">
    <property type="entry name" value="Redoxin"/>
    <property type="match status" value="1"/>
</dbReference>
<name>A0ABR6EU29_9SPHI</name>
<feature type="domain" description="Thioredoxin" evidence="2">
    <location>
        <begin position="149"/>
        <end position="284"/>
    </location>
</feature>
<dbReference type="PANTHER" id="PTHR42852">
    <property type="entry name" value="THIOL:DISULFIDE INTERCHANGE PROTEIN DSBE"/>
    <property type="match status" value="1"/>
</dbReference>
<dbReference type="InterPro" id="IPR050553">
    <property type="entry name" value="Thioredoxin_ResA/DsbE_sf"/>
</dbReference>
<feature type="signal peptide" evidence="1">
    <location>
        <begin position="1"/>
        <end position="23"/>
    </location>
</feature>
<comment type="caution">
    <text evidence="3">The sequence shown here is derived from an EMBL/GenBank/DDBJ whole genome shotgun (WGS) entry which is preliminary data.</text>
</comment>
<gene>
    <name evidence="3" type="ORF">GM920_03280</name>
</gene>
<evidence type="ECO:0000259" key="2">
    <source>
        <dbReference type="PROSITE" id="PS51352"/>
    </source>
</evidence>
<accession>A0ABR6EU29</accession>
<sequence length="285" mass="32537">MKTTNAFILFSFLLITLNNQVLAQQKNVNQVKPSATKVSRTEVTVSSLSNAGKPIYDAKRVLKDFPTFWDYHYKNVTLNEDFLAYDLAGKKISKTKFLNQLKTGKYIALQVYTATSSLAYKLHKIPATADPAIVGYMRDFGKKQLIFSQMKGKKAPAFNFTDVNGKTYTSENTKGKIVLFKCWFTTCTACIAEMPELNKLVKKYKNRTDILFISLAINDKKELQRFLSKTKFDYATIPAQESYMRKQLNVAAYPTHFLINKTGKIIFISEDADQIKRHLEKEIAL</sequence>
<evidence type="ECO:0000313" key="4">
    <source>
        <dbReference type="Proteomes" id="UP000636110"/>
    </source>
</evidence>
<dbReference type="EMBL" id="WNXC01000001">
    <property type="protein sequence ID" value="MBB2147928.1"/>
    <property type="molecule type" value="Genomic_DNA"/>
</dbReference>
<dbReference type="SUPFAM" id="SSF52833">
    <property type="entry name" value="Thioredoxin-like"/>
    <property type="match status" value="1"/>
</dbReference>
<dbReference type="PANTHER" id="PTHR42852:SF18">
    <property type="entry name" value="CHROMOSOME UNDETERMINED SCAFFOLD_47, WHOLE GENOME SHOTGUN SEQUENCE"/>
    <property type="match status" value="1"/>
</dbReference>
<organism evidence="3 4">
    <name type="scientific">Pedobacter gandavensis</name>
    <dbReference type="NCBI Taxonomy" id="2679963"/>
    <lineage>
        <taxon>Bacteria</taxon>
        <taxon>Pseudomonadati</taxon>
        <taxon>Bacteroidota</taxon>
        <taxon>Sphingobacteriia</taxon>
        <taxon>Sphingobacteriales</taxon>
        <taxon>Sphingobacteriaceae</taxon>
        <taxon>Pedobacter</taxon>
    </lineage>
</organism>
<keyword evidence="4" id="KW-1185">Reference proteome</keyword>
<dbReference type="InterPro" id="IPR013766">
    <property type="entry name" value="Thioredoxin_domain"/>
</dbReference>
<dbReference type="RefSeq" id="WP_182953375.1">
    <property type="nucleotide sequence ID" value="NZ_WNXC01000001.1"/>
</dbReference>
<evidence type="ECO:0000256" key="1">
    <source>
        <dbReference type="SAM" id="SignalP"/>
    </source>
</evidence>
<dbReference type="CDD" id="cd02966">
    <property type="entry name" value="TlpA_like_family"/>
    <property type="match status" value="1"/>
</dbReference>
<protein>
    <submittedName>
        <fullName evidence="3">Redoxin domain-containing protein</fullName>
    </submittedName>
</protein>
<reference evidence="3 4" key="1">
    <citation type="submission" date="2019-11" db="EMBL/GenBank/DDBJ databases">
        <title>Description of Pedobacter sp. LMG 31462T.</title>
        <authorList>
            <person name="Carlier A."/>
            <person name="Qi S."/>
            <person name="Vandamme P."/>
        </authorList>
    </citation>
    <scope>NUCLEOTIDE SEQUENCE [LARGE SCALE GENOMIC DNA]</scope>
    <source>
        <strain evidence="3 4">LMG 31462</strain>
    </source>
</reference>
<dbReference type="InterPro" id="IPR013740">
    <property type="entry name" value="Redoxin"/>
</dbReference>
<dbReference type="PROSITE" id="PS51352">
    <property type="entry name" value="THIOREDOXIN_2"/>
    <property type="match status" value="1"/>
</dbReference>
<feature type="chain" id="PRO_5046107447" evidence="1">
    <location>
        <begin position="24"/>
        <end position="285"/>
    </location>
</feature>
<dbReference type="Proteomes" id="UP000636110">
    <property type="component" value="Unassembled WGS sequence"/>
</dbReference>